<gene>
    <name evidence="6" type="ORF">A9K55_004937</name>
</gene>
<keyword evidence="4" id="KW-0234">DNA repair</keyword>
<dbReference type="GO" id="GO:0000712">
    <property type="term" value="P:resolution of meiotic recombination intermediates"/>
    <property type="evidence" value="ECO:0007669"/>
    <property type="project" value="TreeGrafter"/>
</dbReference>
<dbReference type="CDD" id="cd22919">
    <property type="entry name" value="HFD_CENP-S"/>
    <property type="match status" value="1"/>
</dbReference>
<feature type="compositionally biased region" description="Gly residues" evidence="5">
    <location>
        <begin position="181"/>
        <end position="197"/>
    </location>
</feature>
<dbReference type="AlphaFoldDB" id="A0A2H4SLP1"/>
<dbReference type="GO" id="GO:0003677">
    <property type="term" value="F:DNA binding"/>
    <property type="evidence" value="ECO:0007669"/>
    <property type="project" value="UniProtKB-KW"/>
</dbReference>
<feature type="region of interest" description="Disordered" evidence="5">
    <location>
        <begin position="167"/>
        <end position="205"/>
    </location>
</feature>
<dbReference type="PANTHER" id="PTHR22980">
    <property type="entry name" value="CORTISTATIN"/>
    <property type="match status" value="1"/>
</dbReference>
<dbReference type="InterPro" id="IPR029003">
    <property type="entry name" value="CENP-S/Mhf1"/>
</dbReference>
<dbReference type="GO" id="GO:0046982">
    <property type="term" value="F:protein heterodimerization activity"/>
    <property type="evidence" value="ECO:0007669"/>
    <property type="project" value="InterPro"/>
</dbReference>
<evidence type="ECO:0000313" key="7">
    <source>
        <dbReference type="Proteomes" id="UP000323067"/>
    </source>
</evidence>
<dbReference type="Proteomes" id="UP000323067">
    <property type="component" value="Chromosome v"/>
</dbReference>
<reference evidence="6 7" key="1">
    <citation type="journal article" date="2017" name="BMC Genomics">
        <title>Chromosome level assembly and secondary metabolite potential of the parasitic fungus Cordyceps militaris.</title>
        <authorList>
            <person name="Kramer G.J."/>
            <person name="Nodwell J.R."/>
        </authorList>
    </citation>
    <scope>NUCLEOTIDE SEQUENCE [LARGE SCALE GENOMIC DNA]</scope>
    <source>
        <strain evidence="6 7">ATCC 34164</strain>
    </source>
</reference>
<dbReference type="GO" id="GO:0006281">
    <property type="term" value="P:DNA repair"/>
    <property type="evidence" value="ECO:0007669"/>
    <property type="project" value="UniProtKB-KW"/>
</dbReference>
<dbReference type="InterPro" id="IPR009072">
    <property type="entry name" value="Histone-fold"/>
</dbReference>
<keyword evidence="2" id="KW-0227">DNA damage</keyword>
<dbReference type="Gene3D" id="1.10.20.10">
    <property type="entry name" value="Histone, subunit A"/>
    <property type="match status" value="1"/>
</dbReference>
<evidence type="ECO:0000256" key="4">
    <source>
        <dbReference type="ARBA" id="ARBA00023204"/>
    </source>
</evidence>
<sequence length="205" mass="22270">MADTIEDDRDVSKIPQGLASSAGLTLHATTSWLTSVHHPKRLKSALWYAVGQIVDEECLRRNRNATPQFIGALTELVWTQIGNFLFLASLDVFPGFAPPRLLFYSEREVICVLTSGWLVIAENVAVDLESFANHAGRSVVTTEDVLLLARKNPDLQQLMQEYIDEQKAARGRRPAAASASGGRGGRGARGGRGGARGGATRISER</sequence>
<keyword evidence="3" id="KW-0238">DNA-binding</keyword>
<dbReference type="SUPFAM" id="SSF47113">
    <property type="entry name" value="Histone-fold"/>
    <property type="match status" value="1"/>
</dbReference>
<dbReference type="GO" id="GO:0071821">
    <property type="term" value="C:FANCM-MHF complex"/>
    <property type="evidence" value="ECO:0007669"/>
    <property type="project" value="InterPro"/>
</dbReference>
<accession>A0A2H4SLP1</accession>
<name>A0A2H4SLP1_CORMI</name>
<dbReference type="GO" id="GO:0031297">
    <property type="term" value="P:replication fork processing"/>
    <property type="evidence" value="ECO:0007669"/>
    <property type="project" value="TreeGrafter"/>
</dbReference>
<comment type="similarity">
    <text evidence="1">Belongs to the TAF9 family. CENP-S/MHF1 subfamily.</text>
</comment>
<dbReference type="PANTHER" id="PTHR22980:SF0">
    <property type="entry name" value="CENTROMERE PROTEIN S"/>
    <property type="match status" value="1"/>
</dbReference>
<evidence type="ECO:0000313" key="6">
    <source>
        <dbReference type="EMBL" id="ATY64028.1"/>
    </source>
</evidence>
<dbReference type="GO" id="GO:0003682">
    <property type="term" value="F:chromatin binding"/>
    <property type="evidence" value="ECO:0007669"/>
    <property type="project" value="TreeGrafter"/>
</dbReference>
<dbReference type="VEuPathDB" id="FungiDB:CCM_01397"/>
<dbReference type="VEuPathDB" id="FungiDB:A9K55_004937"/>
<dbReference type="Pfam" id="PF15630">
    <property type="entry name" value="CENP-S"/>
    <property type="match status" value="2"/>
</dbReference>
<evidence type="ECO:0000256" key="3">
    <source>
        <dbReference type="ARBA" id="ARBA00023125"/>
    </source>
</evidence>
<protein>
    <submittedName>
        <fullName evidence="6">Apoptosis-inducing TAF9-like domain 1 family</fullName>
    </submittedName>
</protein>
<evidence type="ECO:0000256" key="1">
    <source>
        <dbReference type="ARBA" id="ARBA00006612"/>
    </source>
</evidence>
<dbReference type="OrthoDB" id="1872155at2759"/>
<dbReference type="EMBL" id="CP023325">
    <property type="protein sequence ID" value="ATY64028.1"/>
    <property type="molecule type" value="Genomic_DNA"/>
</dbReference>
<evidence type="ECO:0000256" key="2">
    <source>
        <dbReference type="ARBA" id="ARBA00022763"/>
    </source>
</evidence>
<organism evidence="6 7">
    <name type="scientific">Cordyceps militaris</name>
    <name type="common">Caterpillar fungus</name>
    <name type="synonym">Clavaria militaris</name>
    <dbReference type="NCBI Taxonomy" id="73501"/>
    <lineage>
        <taxon>Eukaryota</taxon>
        <taxon>Fungi</taxon>
        <taxon>Dikarya</taxon>
        <taxon>Ascomycota</taxon>
        <taxon>Pezizomycotina</taxon>
        <taxon>Sordariomycetes</taxon>
        <taxon>Hypocreomycetidae</taxon>
        <taxon>Hypocreales</taxon>
        <taxon>Cordycipitaceae</taxon>
        <taxon>Cordyceps</taxon>
    </lineage>
</organism>
<evidence type="ECO:0000256" key="5">
    <source>
        <dbReference type="SAM" id="MobiDB-lite"/>
    </source>
</evidence>
<proteinExistence type="inferred from homology"/>